<dbReference type="PANTHER" id="PTHR23501:SF107">
    <property type="entry name" value="TRANSPORTER, PUTATIVE (AFU_ORTHOLOGUE AFUA_7G04730)-RELATED"/>
    <property type="match status" value="1"/>
</dbReference>
<feature type="transmembrane region" description="Helical" evidence="5">
    <location>
        <begin position="136"/>
        <end position="153"/>
    </location>
</feature>
<protein>
    <submittedName>
        <fullName evidence="6">Major facilitator superfamily domain general substrate transporter</fullName>
    </submittedName>
</protein>
<reference evidence="6" key="2">
    <citation type="journal article" date="2023" name="IMA Fungus">
        <title>Comparative genomic study of the Penicillium genus elucidates a diverse pangenome and 15 lateral gene transfer events.</title>
        <authorList>
            <person name="Petersen C."/>
            <person name="Sorensen T."/>
            <person name="Nielsen M.R."/>
            <person name="Sondergaard T.E."/>
            <person name="Sorensen J.L."/>
            <person name="Fitzpatrick D.A."/>
            <person name="Frisvad J.C."/>
            <person name="Nielsen K.L."/>
        </authorList>
    </citation>
    <scope>NUCLEOTIDE SEQUENCE</scope>
    <source>
        <strain evidence="6">IBT 3081</strain>
    </source>
</reference>
<feature type="transmembrane region" description="Helical" evidence="5">
    <location>
        <begin position="479"/>
        <end position="500"/>
    </location>
</feature>
<dbReference type="InterPro" id="IPR011701">
    <property type="entry name" value="MFS"/>
</dbReference>
<feature type="transmembrane region" description="Helical" evidence="5">
    <location>
        <begin position="105"/>
        <end position="124"/>
    </location>
</feature>
<feature type="transmembrane region" description="Helical" evidence="5">
    <location>
        <begin position="348"/>
        <end position="366"/>
    </location>
</feature>
<reference evidence="6" key="1">
    <citation type="submission" date="2022-12" db="EMBL/GenBank/DDBJ databases">
        <authorList>
            <person name="Petersen C."/>
        </authorList>
    </citation>
    <scope>NUCLEOTIDE SEQUENCE</scope>
    <source>
        <strain evidence="6">IBT 3081</strain>
    </source>
</reference>
<evidence type="ECO:0000256" key="1">
    <source>
        <dbReference type="ARBA" id="ARBA00004141"/>
    </source>
</evidence>
<keyword evidence="3 5" id="KW-1133">Transmembrane helix</keyword>
<dbReference type="SUPFAM" id="SSF103473">
    <property type="entry name" value="MFS general substrate transporter"/>
    <property type="match status" value="1"/>
</dbReference>
<dbReference type="EMBL" id="JAPZBT010000004">
    <property type="protein sequence ID" value="KAJ5359847.1"/>
    <property type="molecule type" value="Genomic_DNA"/>
</dbReference>
<accession>A0A9W9UWD9</accession>
<feature type="transmembrane region" description="Helical" evidence="5">
    <location>
        <begin position="307"/>
        <end position="328"/>
    </location>
</feature>
<evidence type="ECO:0000256" key="2">
    <source>
        <dbReference type="ARBA" id="ARBA00022692"/>
    </source>
</evidence>
<dbReference type="Pfam" id="PF07690">
    <property type="entry name" value="MFS_1"/>
    <property type="match status" value="1"/>
</dbReference>
<keyword evidence="7" id="KW-1185">Reference proteome</keyword>
<dbReference type="AlphaFoldDB" id="A0A9W9UWD9"/>
<feature type="transmembrane region" description="Helical" evidence="5">
    <location>
        <begin position="224"/>
        <end position="247"/>
    </location>
</feature>
<dbReference type="RefSeq" id="XP_056575333.1">
    <property type="nucleotide sequence ID" value="XM_056726761.1"/>
</dbReference>
<feature type="transmembrane region" description="Helical" evidence="5">
    <location>
        <begin position="279"/>
        <end position="301"/>
    </location>
</feature>
<feature type="transmembrane region" description="Helical" evidence="5">
    <location>
        <begin position="414"/>
        <end position="433"/>
    </location>
</feature>
<sequence>MENTTVSDQVTSASTSCDAEKMAKFRVHQGMENPSDDKASLSGRDSSEFQGGVQRVRAITSTWSTKTLILMFILLYLVSFVDALLSSVESALSPYITSSFHKHGLLTVVSVVSTILGGSSKLTLAKIIDIWGRVEGFLIMLVLVIIGLIMKATCTSMEMYTAAHTLYWVGHIGLTYVVDIMLADMTSLKNRMLMLGLNGTPGIASTFAGPEIATLFYTNLDFHWAFGSFAIMQVGVCIPVAAVMLFMQRRAEKSGALEKTRSGRVWWQTITHYLIEFDVIGIILITAAFSLILIPFSIATYGPKGWATGYIIAMEVLGVACVPAFYIWERYCSPVQFLPWKYLKEPTIIGSCMLYGVMFISCFTWNNYFGSYLQVVNRLDITTANYVLNAFSLTSFIFSPIFGLVISWTGDFKWTAMAGVPIFLLGTALLVPFRAPDTHVGLLTMIQILVGLGSCLFTVCGQLAIMAPVTHQEIAVVNAVWGLFGSIGVAVGSAIAGGMWNNILEKELYNRLPQESKQLSASIFADMVKQMSYADGTAERDAIVRAYADVQRKMAIVGVCFVPLCILCTWFWRNVNVKKLEREQTAGNVW</sequence>
<feature type="transmembrane region" description="Helical" evidence="5">
    <location>
        <begin position="386"/>
        <end position="407"/>
    </location>
</feature>
<comment type="caution">
    <text evidence="6">The sequence shown here is derived from an EMBL/GenBank/DDBJ whole genome shotgun (WGS) entry which is preliminary data.</text>
</comment>
<feature type="transmembrane region" description="Helical" evidence="5">
    <location>
        <begin position="195"/>
        <end position="218"/>
    </location>
</feature>
<keyword evidence="4 5" id="KW-0472">Membrane</keyword>
<keyword evidence="2 5" id="KW-0812">Transmembrane</keyword>
<evidence type="ECO:0000256" key="3">
    <source>
        <dbReference type="ARBA" id="ARBA00022989"/>
    </source>
</evidence>
<dbReference type="GeneID" id="81465944"/>
<dbReference type="OrthoDB" id="4078873at2759"/>
<evidence type="ECO:0000256" key="4">
    <source>
        <dbReference type="ARBA" id="ARBA00023136"/>
    </source>
</evidence>
<dbReference type="Proteomes" id="UP001147752">
    <property type="component" value="Unassembled WGS sequence"/>
</dbReference>
<evidence type="ECO:0000313" key="6">
    <source>
        <dbReference type="EMBL" id="KAJ5359847.1"/>
    </source>
</evidence>
<dbReference type="PANTHER" id="PTHR23501">
    <property type="entry name" value="MAJOR FACILITATOR SUPERFAMILY"/>
    <property type="match status" value="1"/>
</dbReference>
<evidence type="ECO:0000313" key="7">
    <source>
        <dbReference type="Proteomes" id="UP001147752"/>
    </source>
</evidence>
<dbReference type="Gene3D" id="1.20.1250.20">
    <property type="entry name" value="MFS general substrate transporter like domains"/>
    <property type="match status" value="2"/>
</dbReference>
<dbReference type="InterPro" id="IPR036259">
    <property type="entry name" value="MFS_trans_sf"/>
</dbReference>
<gene>
    <name evidence="6" type="ORF">N7517_009038</name>
</gene>
<feature type="transmembrane region" description="Helical" evidence="5">
    <location>
        <begin position="445"/>
        <end position="467"/>
    </location>
</feature>
<dbReference type="GO" id="GO:0022857">
    <property type="term" value="F:transmembrane transporter activity"/>
    <property type="evidence" value="ECO:0007669"/>
    <property type="project" value="InterPro"/>
</dbReference>
<dbReference type="GO" id="GO:0005886">
    <property type="term" value="C:plasma membrane"/>
    <property type="evidence" value="ECO:0007669"/>
    <property type="project" value="TreeGrafter"/>
</dbReference>
<feature type="transmembrane region" description="Helical" evidence="5">
    <location>
        <begin position="67"/>
        <end position="85"/>
    </location>
</feature>
<name>A0A9W9UWD9_9EURO</name>
<organism evidence="6 7">
    <name type="scientific">Penicillium concentricum</name>
    <dbReference type="NCBI Taxonomy" id="293559"/>
    <lineage>
        <taxon>Eukaryota</taxon>
        <taxon>Fungi</taxon>
        <taxon>Dikarya</taxon>
        <taxon>Ascomycota</taxon>
        <taxon>Pezizomycotina</taxon>
        <taxon>Eurotiomycetes</taxon>
        <taxon>Eurotiomycetidae</taxon>
        <taxon>Eurotiales</taxon>
        <taxon>Aspergillaceae</taxon>
        <taxon>Penicillium</taxon>
    </lineage>
</organism>
<comment type="subcellular location">
    <subcellularLocation>
        <location evidence="1">Membrane</location>
        <topology evidence="1">Multi-pass membrane protein</topology>
    </subcellularLocation>
</comment>
<feature type="transmembrane region" description="Helical" evidence="5">
    <location>
        <begin position="165"/>
        <end position="183"/>
    </location>
</feature>
<evidence type="ECO:0000256" key="5">
    <source>
        <dbReference type="SAM" id="Phobius"/>
    </source>
</evidence>
<feature type="transmembrane region" description="Helical" evidence="5">
    <location>
        <begin position="554"/>
        <end position="572"/>
    </location>
</feature>
<proteinExistence type="predicted"/>